<dbReference type="EMBL" id="CP029619">
    <property type="protein sequence ID" value="AWN81473.1"/>
    <property type="molecule type" value="Genomic_DNA"/>
</dbReference>
<protein>
    <submittedName>
        <fullName evidence="1">Uncharacterized protein</fullName>
    </submittedName>
</protein>
<name>A0A2Z3L762_9BACT</name>
<dbReference type="AlphaFoldDB" id="A0A2Z3L762"/>
<dbReference type="Proteomes" id="UP000245872">
    <property type="component" value="Chromosome"/>
</dbReference>
<organism evidence="1 2">
    <name type="scientific">Candidatus Cardinium hertigii</name>
    <dbReference type="NCBI Taxonomy" id="247481"/>
    <lineage>
        <taxon>Bacteria</taxon>
        <taxon>Pseudomonadati</taxon>
        <taxon>Bacteroidota</taxon>
        <taxon>Cytophagia</taxon>
        <taxon>Cytophagales</taxon>
        <taxon>Amoebophilaceae</taxon>
        <taxon>Candidatus Cardinium</taxon>
    </lineage>
</organism>
<dbReference type="OrthoDB" id="8263000at2"/>
<dbReference type="KEGG" id="cher:DK880_00137"/>
<evidence type="ECO:0000313" key="2">
    <source>
        <dbReference type="Proteomes" id="UP000245872"/>
    </source>
</evidence>
<gene>
    <name evidence="1" type="ORF">DK880_00137</name>
</gene>
<sequence length="825" mass="95185">MTDTPLEFDYSFLKAQGIAYIQQLAGKKWTDYGNHDPGITILEVLAFAVMDLQYRTNFYIEDLWANDPDAIEKPNEKQFYRAEEILPSHPLTRWDFLKIVLDVPGVKNANICLSDAPHDIKGGYKVFVELEERIKHSAHETKVLELVKERLYIKRNLCEDFFLIEAMKPISISVKASFEVNNCLGYEEGEAIIAQLLYEFQEFLSPRITFYSISQLLEKGKTIDQIFTGPLLTQGFIDEAELIELKSRSSIYVVELLEKAIKVAGIKRVLHFELFVESEEGHFSSINVPILPDSFLTLNRAESNIMLSYNELPIPINAQKVATLLEDRKGRGTLTKAYLQEEELFVLEGTYRHLEDYVSIQQDFPLLYNVGHEGCAPSEPPENHAKAKQLKSYLLFFDQLFANYLGQLSNVKHTMAIYSDAWNKPAGRLPLDVPCMDDIIKQLESDPSNDLEFIVQKKYLDLKHPLTAIDRKQAIDSTGYVDYINNILESNIRSLEKRSRMLDHLLAYFAERFTIYSLHLYPKNEEKRLEYLNLNKTLFLKDYIEISRDRGRAAYSKETGEGGMQHVSSGFKQRIYRNLGIEDVTDRIFHQIIKRNMYLEKKPAHDTNLDIFLGKSYQTDYSDLFIFQGKYANMRSLVMLYGINEAYYHILKKDNAYSILLYIDKVKQNTVELITDKGAVSSLTQAEHMVQKSLTLFRSLNDQCEGFHLIEHILLRSSDTLEEVNDPYSFRMTLVFPAWPARFQQVSFRHVVEEMVMTESPAHLFITVLWLSFEDMEAFEQRYQTWLQLKANATASKREIDSAAKALMDCIASFSSQLNAACASS</sequence>
<keyword evidence="2" id="KW-1185">Reference proteome</keyword>
<dbReference type="RefSeq" id="WP_109996929.1">
    <property type="nucleotide sequence ID" value="NZ_CP029619.1"/>
</dbReference>
<proteinExistence type="predicted"/>
<accession>A0A2Z3L762</accession>
<evidence type="ECO:0000313" key="1">
    <source>
        <dbReference type="EMBL" id="AWN81473.1"/>
    </source>
</evidence>
<reference evidence="1 2" key="1">
    <citation type="submission" date="2018-05" db="EMBL/GenBank/DDBJ databases">
        <title>Candidatus Cardinium hertigii Genome Assembly.</title>
        <authorList>
            <person name="Showmaker K.C."/>
            <person name="Walden K.O."/>
            <person name="Fields C.J."/>
            <person name="Lambert K.N."/>
            <person name="Hudson M.E."/>
        </authorList>
    </citation>
    <scope>NUCLEOTIDE SEQUENCE [LARGE SCALE GENOMIC DNA]</scope>
    <source>
        <strain evidence="2">cHgTN10</strain>
    </source>
</reference>